<keyword evidence="2" id="KW-1185">Reference proteome</keyword>
<protein>
    <submittedName>
        <fullName evidence="1">Uncharacterized protein</fullName>
    </submittedName>
</protein>
<dbReference type="OrthoDB" id="10403683at2759"/>
<proteinExistence type="predicted"/>
<organism evidence="1 2">
    <name type="scientific">Mytilus coruscus</name>
    <name type="common">Sea mussel</name>
    <dbReference type="NCBI Taxonomy" id="42192"/>
    <lineage>
        <taxon>Eukaryota</taxon>
        <taxon>Metazoa</taxon>
        <taxon>Spiralia</taxon>
        <taxon>Lophotrochozoa</taxon>
        <taxon>Mollusca</taxon>
        <taxon>Bivalvia</taxon>
        <taxon>Autobranchia</taxon>
        <taxon>Pteriomorphia</taxon>
        <taxon>Mytilida</taxon>
        <taxon>Mytiloidea</taxon>
        <taxon>Mytilidae</taxon>
        <taxon>Mytilinae</taxon>
        <taxon>Mytilus</taxon>
    </lineage>
</organism>
<evidence type="ECO:0000313" key="1">
    <source>
        <dbReference type="EMBL" id="CAC5386592.1"/>
    </source>
</evidence>
<gene>
    <name evidence="1" type="ORF">MCOR_22008</name>
</gene>
<name>A0A6J8BSM9_MYTCO</name>
<dbReference type="EMBL" id="CACVKT020003885">
    <property type="protein sequence ID" value="CAC5386592.1"/>
    <property type="molecule type" value="Genomic_DNA"/>
</dbReference>
<reference evidence="1 2" key="1">
    <citation type="submission" date="2020-06" db="EMBL/GenBank/DDBJ databases">
        <authorList>
            <person name="Li R."/>
            <person name="Bekaert M."/>
        </authorList>
    </citation>
    <scope>NUCLEOTIDE SEQUENCE [LARGE SCALE GENOMIC DNA]</scope>
    <source>
        <strain evidence="2">wild</strain>
    </source>
</reference>
<evidence type="ECO:0000313" key="2">
    <source>
        <dbReference type="Proteomes" id="UP000507470"/>
    </source>
</evidence>
<dbReference type="AlphaFoldDB" id="A0A6J8BSM9"/>
<sequence length="384" mass="43078">MHGIHPKFKLANEHKIVHIKDVGNKEVQVSSFEGEMHFGDIKCPDHSEEICCLYCQNCNFGKLKSKNEMDEEKESCMKIELKIGKKYSTNLLSIMRVKHSIDGSIWVYSPSDDDHKTGSLQKLKLIENTLHEISKYELVVHDMTITPLNDILLCTDNDKIEGIDNKTGQLRNTKYNACLNAGCLVPSAICMKGNTIIFSAVNTDYPAHGRRVVIRLNKNGKQEHLHEYWGNGKPIFSFPLFLQCSNDKDNIFVVDGLSGEPLSAFRIILILGTEKIDKYVGHSSINSFDQKFCPTDIQVAPSNNIIVNDFNTDTLHILNPSGQLSAYVSLSDMGIQNSFSLCCTSTQLFIGCHPVQENECESIQENTNIAKLCELNIEGCSHFV</sequence>
<dbReference type="SUPFAM" id="SSF75011">
    <property type="entry name" value="3-carboxy-cis,cis-mucoante lactonizing enzyme"/>
    <property type="match status" value="1"/>
</dbReference>
<accession>A0A6J8BSM9</accession>
<dbReference type="Proteomes" id="UP000507470">
    <property type="component" value="Unassembled WGS sequence"/>
</dbReference>